<keyword evidence="2" id="KW-1185">Reference proteome</keyword>
<evidence type="ECO:0000313" key="1">
    <source>
        <dbReference type="EMBL" id="MBC5729965.1"/>
    </source>
</evidence>
<gene>
    <name evidence="1" type="ORF">H8S34_03855</name>
</gene>
<name>A0ABR7HR41_9FIRM</name>
<comment type="caution">
    <text evidence="1">The sequence shown here is derived from an EMBL/GenBank/DDBJ whole genome shotgun (WGS) entry which is preliminary data.</text>
</comment>
<organism evidence="1 2">
    <name type="scientific">Pseudoflavonifractor hominis</name>
    <dbReference type="NCBI Taxonomy" id="2763059"/>
    <lineage>
        <taxon>Bacteria</taxon>
        <taxon>Bacillati</taxon>
        <taxon>Bacillota</taxon>
        <taxon>Clostridia</taxon>
        <taxon>Eubacteriales</taxon>
        <taxon>Oscillospiraceae</taxon>
        <taxon>Pseudoflavonifractor</taxon>
    </lineage>
</organism>
<reference evidence="1 2" key="1">
    <citation type="submission" date="2020-08" db="EMBL/GenBank/DDBJ databases">
        <title>Genome public.</title>
        <authorList>
            <person name="Liu C."/>
            <person name="Sun Q."/>
        </authorList>
    </citation>
    <scope>NUCLEOTIDE SEQUENCE [LARGE SCALE GENOMIC DNA]</scope>
    <source>
        <strain evidence="1 2">New-38</strain>
    </source>
</reference>
<sequence>MEPTCPGAVERYVNLGECYDTPALKAIREELTGCMEGYPECYRRAYRCLAAAAQIEADRRALLLTSEVEARMVKRARGILSRECKRTGKEPGQAKYRFLDAISCKGVQCNFETAEGLCRRIYELCDSWGLAHPLLAYLAAGARAAGYDVILCPDPMDPERLRHVLIPALSLGFVSSTPTLPYPGKRPYRRLRIDAMADQEQLRRNKGRLRFSRKMSAALVDEAVEAMAQAKAMHDALEALYNPHVDFDRVHAQADAIAAELLERA</sequence>
<dbReference type="EMBL" id="JACOPR010000002">
    <property type="protein sequence ID" value="MBC5729965.1"/>
    <property type="molecule type" value="Genomic_DNA"/>
</dbReference>
<accession>A0ABR7HR41</accession>
<evidence type="ECO:0000313" key="2">
    <source>
        <dbReference type="Proteomes" id="UP000660021"/>
    </source>
</evidence>
<protein>
    <submittedName>
        <fullName evidence="1">Uncharacterized protein</fullName>
    </submittedName>
</protein>
<dbReference type="Proteomes" id="UP000660021">
    <property type="component" value="Unassembled WGS sequence"/>
</dbReference>
<proteinExistence type="predicted"/>